<dbReference type="AlphaFoldDB" id="A0A2S3ZBE6"/>
<organism evidence="1 2">
    <name type="scientific">Cryobacterium zongtaii</name>
    <dbReference type="NCBI Taxonomy" id="1259217"/>
    <lineage>
        <taxon>Bacteria</taxon>
        <taxon>Bacillati</taxon>
        <taxon>Actinomycetota</taxon>
        <taxon>Actinomycetes</taxon>
        <taxon>Micrococcales</taxon>
        <taxon>Microbacteriaceae</taxon>
        <taxon>Cryobacterium</taxon>
    </lineage>
</organism>
<comment type="caution">
    <text evidence="1">The sequence shown here is derived from an EMBL/GenBank/DDBJ whole genome shotgun (WGS) entry which is preliminary data.</text>
</comment>
<evidence type="ECO:0000313" key="1">
    <source>
        <dbReference type="EMBL" id="POH62934.1"/>
    </source>
</evidence>
<name>A0A2S3ZBE6_9MICO</name>
<reference evidence="1 2" key="1">
    <citation type="submission" date="2018-01" db="EMBL/GenBank/DDBJ databases">
        <title>Cryobacterium sp. nov., from glaciers in China.</title>
        <authorList>
            <person name="Liu Q."/>
            <person name="Xin Y.-H."/>
        </authorList>
    </citation>
    <scope>NUCLEOTIDE SEQUENCE [LARGE SCALE GENOMIC DNA]</scope>
    <source>
        <strain evidence="1 2">TMN-42</strain>
    </source>
</reference>
<gene>
    <name evidence="1" type="ORF">C3B61_14720</name>
</gene>
<proteinExistence type="predicted"/>
<keyword evidence="2" id="KW-1185">Reference proteome</keyword>
<sequence length="302" mass="33192">MSIPQTAASTTLNPFQGSAPLGAPAREEYVKTMLARTTRTAVPIRSAFVQRLAKDANASGERGSMLAKIVKTRSAVHLDAFLFIHAIASSRAPYKATYPSQTWVRALGLDQGTGGGTDDGLEAAQSSWSKVVRRLVDQGLIRREREGRQMSYILLDESGHGSEYVRPTSDKVHGTWFSIPHAYWLEGHYMTMTFPAKVMLLIALSMKSTFTLPFERVPKWYGISQSTAKRGFAELTKKGILSHTIQWRIEPTSPVGYAEMRSYELQGGWSTASRKAASTRPTDAVLFTVPATNSGDEKSVGE</sequence>
<dbReference type="EMBL" id="PPXD01000024">
    <property type="protein sequence ID" value="POH62934.1"/>
    <property type="molecule type" value="Genomic_DNA"/>
</dbReference>
<dbReference type="Proteomes" id="UP000237340">
    <property type="component" value="Unassembled WGS sequence"/>
</dbReference>
<accession>A0A2S3ZBE6</accession>
<protein>
    <submittedName>
        <fullName evidence="1">Uncharacterized protein</fullName>
    </submittedName>
</protein>
<evidence type="ECO:0000313" key="2">
    <source>
        <dbReference type="Proteomes" id="UP000237340"/>
    </source>
</evidence>